<proteinExistence type="predicted"/>
<reference evidence="1 2" key="1">
    <citation type="submission" date="2018-06" db="EMBL/GenBank/DDBJ databases">
        <title>Comparative genomics reveals the genomic features of Rhizophagus irregularis, R. cerebriforme, R. diaphanum and Gigaspora rosea, and their symbiotic lifestyle signature.</title>
        <authorList>
            <person name="Morin E."/>
            <person name="San Clemente H."/>
            <person name="Chen E.C.H."/>
            <person name="De La Providencia I."/>
            <person name="Hainaut M."/>
            <person name="Kuo A."/>
            <person name="Kohler A."/>
            <person name="Murat C."/>
            <person name="Tang N."/>
            <person name="Roy S."/>
            <person name="Loubradou J."/>
            <person name="Henrissat B."/>
            <person name="Grigoriev I.V."/>
            <person name="Corradi N."/>
            <person name="Roux C."/>
            <person name="Martin F.M."/>
        </authorList>
    </citation>
    <scope>NUCLEOTIDE SEQUENCE [LARGE SCALE GENOMIC DNA]</scope>
    <source>
        <strain evidence="1 2">DAOM 194757</strain>
    </source>
</reference>
<evidence type="ECO:0000313" key="2">
    <source>
        <dbReference type="Proteomes" id="UP000266673"/>
    </source>
</evidence>
<accession>A0A397U4B8</accession>
<evidence type="ECO:0000313" key="1">
    <source>
        <dbReference type="EMBL" id="RIB01906.1"/>
    </source>
</evidence>
<name>A0A397U4B8_9GLOM</name>
<protein>
    <submittedName>
        <fullName evidence="1">Uncharacterized protein</fullName>
    </submittedName>
</protein>
<dbReference type="OrthoDB" id="2422809at2759"/>
<sequence length="93" mass="10659">MNKNIATKLLHVQYIQIDLIFKHVQGKINEFEFNEFDLDYNITVIEIVNKLCKQNIQIKHIHNDSWGVILGNLNIAQTKGLGLVLVDLDSTKA</sequence>
<gene>
    <name evidence="1" type="ORF">C2G38_2229321</name>
</gene>
<comment type="caution">
    <text evidence="1">The sequence shown here is derived from an EMBL/GenBank/DDBJ whole genome shotgun (WGS) entry which is preliminary data.</text>
</comment>
<dbReference type="EMBL" id="QKWP01002888">
    <property type="protein sequence ID" value="RIB01906.1"/>
    <property type="molecule type" value="Genomic_DNA"/>
</dbReference>
<organism evidence="1 2">
    <name type="scientific">Gigaspora rosea</name>
    <dbReference type="NCBI Taxonomy" id="44941"/>
    <lineage>
        <taxon>Eukaryota</taxon>
        <taxon>Fungi</taxon>
        <taxon>Fungi incertae sedis</taxon>
        <taxon>Mucoromycota</taxon>
        <taxon>Glomeromycotina</taxon>
        <taxon>Glomeromycetes</taxon>
        <taxon>Diversisporales</taxon>
        <taxon>Gigasporaceae</taxon>
        <taxon>Gigaspora</taxon>
    </lineage>
</organism>
<dbReference type="Proteomes" id="UP000266673">
    <property type="component" value="Unassembled WGS sequence"/>
</dbReference>
<keyword evidence="2" id="KW-1185">Reference proteome</keyword>
<dbReference type="AlphaFoldDB" id="A0A397U4B8"/>